<dbReference type="Proteomes" id="UP000528457">
    <property type="component" value="Unassembled WGS sequence"/>
</dbReference>
<protein>
    <recommendedName>
        <fullName evidence="5">VOC domain-containing protein</fullName>
    </recommendedName>
</protein>
<dbReference type="SUPFAM" id="SSF54593">
    <property type="entry name" value="Glyoxalase/Bleomycin resistance protein/Dihydroxybiphenyl dioxygenase"/>
    <property type="match status" value="2"/>
</dbReference>
<dbReference type="GO" id="GO:0046491">
    <property type="term" value="P:L-methylmalonyl-CoA metabolic process"/>
    <property type="evidence" value="ECO:0007669"/>
    <property type="project" value="TreeGrafter"/>
</dbReference>
<dbReference type="AlphaFoldDB" id="A0A7X0MU46"/>
<evidence type="ECO:0000313" key="3">
    <source>
        <dbReference type="EMBL" id="MBB6520246.1"/>
    </source>
</evidence>
<dbReference type="InParanoid" id="A0A7X0MU46"/>
<sequence>MKKIAVLITCLLAQWSWAAESPILGVGVVVNDIPSALPAYQQTLGIQQWKYMDVNVEAGAIRIARARFKGKHFDLLQPLYGKSKVADFLEERGPGIFHVQVSPEYLQGKEANQLPVFERATADNSHLKSRNAYQQKWLDSYAQLGVYLSTAKRAPAEDLFWGVVNTKALENAPPLDNARLAQIGIIVASADNTAKAWKTLLGLGPWVFVDFKPPMTSNGQYLGAVGKAYSEVHVAYGQWFDLQIELLQPVAGPTPHRDYLRKHGDGAHHFSLGRLPEHDQLQAHLMSAGFQLQMQSDNGGEGRTATYIASEQELGWVLEFTKAFKGLGTLKIVKQLP</sequence>
<evidence type="ECO:0000313" key="4">
    <source>
        <dbReference type="Proteomes" id="UP000528457"/>
    </source>
</evidence>
<dbReference type="EMBL" id="JACHHT010000001">
    <property type="protein sequence ID" value="MBB6520246.1"/>
    <property type="molecule type" value="Genomic_DNA"/>
</dbReference>
<evidence type="ECO:0000256" key="1">
    <source>
        <dbReference type="ARBA" id="ARBA00022723"/>
    </source>
</evidence>
<proteinExistence type="predicted"/>
<gene>
    <name evidence="3" type="ORF">HNR48_000524</name>
</gene>
<dbReference type="PANTHER" id="PTHR43048:SF3">
    <property type="entry name" value="METHYLMALONYL-COA EPIMERASE, MITOCHONDRIAL"/>
    <property type="match status" value="1"/>
</dbReference>
<dbReference type="PANTHER" id="PTHR43048">
    <property type="entry name" value="METHYLMALONYL-COA EPIMERASE"/>
    <property type="match status" value="1"/>
</dbReference>
<keyword evidence="1" id="KW-0479">Metal-binding</keyword>
<evidence type="ECO:0000256" key="2">
    <source>
        <dbReference type="SAM" id="SignalP"/>
    </source>
</evidence>
<dbReference type="RefSeq" id="WP_166851795.1">
    <property type="nucleotide sequence ID" value="NZ_JAAONY010000001.1"/>
</dbReference>
<evidence type="ECO:0008006" key="5">
    <source>
        <dbReference type="Google" id="ProtNLM"/>
    </source>
</evidence>
<reference evidence="3 4" key="1">
    <citation type="submission" date="2020-08" db="EMBL/GenBank/DDBJ databases">
        <title>Genomic Encyclopedia of Type Strains, Phase IV (KMG-IV): sequencing the most valuable type-strain genomes for metagenomic binning, comparative biology and taxonomic classification.</title>
        <authorList>
            <person name="Goeker M."/>
        </authorList>
    </citation>
    <scope>NUCLEOTIDE SEQUENCE [LARGE SCALE GENOMIC DNA]</scope>
    <source>
        <strain evidence="3 4">DSM 22368</strain>
    </source>
</reference>
<accession>A0A7X0MU46</accession>
<comment type="caution">
    <text evidence="3">The sequence shown here is derived from an EMBL/GenBank/DDBJ whole genome shotgun (WGS) entry which is preliminary data.</text>
</comment>
<dbReference type="GO" id="GO:0046872">
    <property type="term" value="F:metal ion binding"/>
    <property type="evidence" value="ECO:0007669"/>
    <property type="project" value="UniProtKB-KW"/>
</dbReference>
<keyword evidence="2" id="KW-0732">Signal</keyword>
<feature type="signal peptide" evidence="2">
    <location>
        <begin position="1"/>
        <end position="18"/>
    </location>
</feature>
<dbReference type="InterPro" id="IPR051785">
    <property type="entry name" value="MMCE/EMCE_epimerase"/>
</dbReference>
<dbReference type="GO" id="GO:0004493">
    <property type="term" value="F:methylmalonyl-CoA epimerase activity"/>
    <property type="evidence" value="ECO:0007669"/>
    <property type="project" value="TreeGrafter"/>
</dbReference>
<organism evidence="3 4">
    <name type="scientific">Pseudoteredinibacter isoporae</name>
    <dbReference type="NCBI Taxonomy" id="570281"/>
    <lineage>
        <taxon>Bacteria</taxon>
        <taxon>Pseudomonadati</taxon>
        <taxon>Pseudomonadota</taxon>
        <taxon>Gammaproteobacteria</taxon>
        <taxon>Cellvibrionales</taxon>
        <taxon>Cellvibrionaceae</taxon>
        <taxon>Pseudoteredinibacter</taxon>
    </lineage>
</organism>
<dbReference type="Gene3D" id="3.10.180.10">
    <property type="entry name" value="2,3-Dihydroxybiphenyl 1,2-Dioxygenase, domain 1"/>
    <property type="match status" value="2"/>
</dbReference>
<dbReference type="Pfam" id="PF13669">
    <property type="entry name" value="Glyoxalase_4"/>
    <property type="match status" value="1"/>
</dbReference>
<feature type="chain" id="PRO_5031077624" description="VOC domain-containing protein" evidence="2">
    <location>
        <begin position="19"/>
        <end position="337"/>
    </location>
</feature>
<keyword evidence="4" id="KW-1185">Reference proteome</keyword>
<dbReference type="InterPro" id="IPR029068">
    <property type="entry name" value="Glyas_Bleomycin-R_OHBP_Dase"/>
</dbReference>
<name>A0A7X0MU46_9GAMM</name>